<gene>
    <name evidence="2" type="ORF">J0S82_015112</name>
</gene>
<dbReference type="Proteomes" id="UP000700334">
    <property type="component" value="Unassembled WGS sequence"/>
</dbReference>
<feature type="non-terminal residue" evidence="2">
    <location>
        <position position="1"/>
    </location>
</feature>
<dbReference type="Pfam" id="PF06522">
    <property type="entry name" value="B12D"/>
    <property type="match status" value="1"/>
</dbReference>
<feature type="compositionally biased region" description="Acidic residues" evidence="1">
    <location>
        <begin position="49"/>
        <end position="187"/>
    </location>
</feature>
<keyword evidence="3" id="KW-1185">Reference proteome</keyword>
<dbReference type="EMBL" id="JAGFMF010011627">
    <property type="protein sequence ID" value="KAG8518681.1"/>
    <property type="molecule type" value="Genomic_DNA"/>
</dbReference>
<dbReference type="InterPro" id="IPR010530">
    <property type="entry name" value="B12D"/>
</dbReference>
<sequence length="404" mass="42179">IKKFPEKEKTPPGLGHVASSQEANLPLIAHPHNAQVLCLRFLMNKIRDDDDDDGGGDCDDGGGDGDDGGGDGDDDGDDGGDDGGDEDGDDGGDEDGDDGGDGGDDGDDGGDDGDDDGGGDGDDGDDDGCGDGDDGGDDGCSDGDDDGDDGDNDGDDDGGGGGDGDDGGGDGDDGDNDGDDDGDDGGGDDGTQGHPQQGQYLRPRSDAALLVSLFLHQMPFGVQSHEAGTQPSVLIHVYQVNFAKFQGTQRTILTPLLQPDFARCSVRPRSTLAWHPSILTGARGTGAVLYVMYLALFNPDGSWNRKNNPEPWHNWSEEGRLCFQVRVSHMPLADHRGLRNAVLTTCALQIPGLKLIIRLLLVWRLPGSTSPCTLEALYVVAIRLWLELDATVKHGGGLQQLRDA</sequence>
<comment type="caution">
    <text evidence="2">The sequence shown here is derived from an EMBL/GenBank/DDBJ whole genome shotgun (WGS) entry which is preliminary data.</text>
</comment>
<name>A0A8J6ABX5_GALPY</name>
<dbReference type="OrthoDB" id="5511684at2759"/>
<feature type="region of interest" description="Disordered" evidence="1">
    <location>
        <begin position="46"/>
        <end position="201"/>
    </location>
</feature>
<reference evidence="2" key="1">
    <citation type="journal article" date="2021" name="Evol. Appl.">
        <title>The genome of the Pyrenean desman and the effects of bottlenecks and inbreeding on the genomic landscape of an endangered species.</title>
        <authorList>
            <person name="Escoda L."/>
            <person name="Castresana J."/>
        </authorList>
    </citation>
    <scope>NUCLEOTIDE SEQUENCE</scope>
    <source>
        <strain evidence="2">IBE-C5619</strain>
    </source>
</reference>
<dbReference type="AlphaFoldDB" id="A0A8J6ABX5"/>
<evidence type="ECO:0000313" key="2">
    <source>
        <dbReference type="EMBL" id="KAG8518681.1"/>
    </source>
</evidence>
<accession>A0A8J6ABX5</accession>
<organism evidence="2 3">
    <name type="scientific">Galemys pyrenaicus</name>
    <name type="common">Iberian desman</name>
    <name type="synonym">Pyrenean desman</name>
    <dbReference type="NCBI Taxonomy" id="202257"/>
    <lineage>
        <taxon>Eukaryota</taxon>
        <taxon>Metazoa</taxon>
        <taxon>Chordata</taxon>
        <taxon>Craniata</taxon>
        <taxon>Vertebrata</taxon>
        <taxon>Euteleostomi</taxon>
        <taxon>Mammalia</taxon>
        <taxon>Eutheria</taxon>
        <taxon>Laurasiatheria</taxon>
        <taxon>Eulipotyphla</taxon>
        <taxon>Talpidae</taxon>
        <taxon>Galemys</taxon>
    </lineage>
</organism>
<protein>
    <submittedName>
        <fullName evidence="2">Cytochrome c oxidase subunit NDUFA4</fullName>
    </submittedName>
</protein>
<evidence type="ECO:0000256" key="1">
    <source>
        <dbReference type="SAM" id="MobiDB-lite"/>
    </source>
</evidence>
<proteinExistence type="predicted"/>
<evidence type="ECO:0000313" key="3">
    <source>
        <dbReference type="Proteomes" id="UP000700334"/>
    </source>
</evidence>